<dbReference type="EMBL" id="AFVZ01000001">
    <property type="protein sequence ID" value="EHN59473.1"/>
    <property type="molecule type" value="Genomic_DNA"/>
</dbReference>
<dbReference type="GO" id="GO:0030655">
    <property type="term" value="P:beta-lactam antibiotic catabolic process"/>
    <property type="evidence" value="ECO:0007669"/>
    <property type="project" value="InterPro"/>
</dbReference>
<feature type="domain" description="Beta-lactamase class A catalytic" evidence="1">
    <location>
        <begin position="31"/>
        <end position="221"/>
    </location>
</feature>
<proteinExistence type="predicted"/>
<dbReference type="AlphaFoldDB" id="G9WFV0"/>
<dbReference type="HOGENOM" id="CLU_031960_9_3_9"/>
<dbReference type="InterPro" id="IPR000871">
    <property type="entry name" value="Beta-lactam_class-A"/>
</dbReference>
<dbReference type="InterPro" id="IPR045155">
    <property type="entry name" value="Beta-lactam_cat"/>
</dbReference>
<dbReference type="GO" id="GO:0008800">
    <property type="term" value="F:beta-lactamase activity"/>
    <property type="evidence" value="ECO:0007669"/>
    <property type="project" value="InterPro"/>
</dbReference>
<dbReference type="eggNOG" id="COG2367">
    <property type="taxonomic scope" value="Bacteria"/>
</dbReference>
<gene>
    <name evidence="2" type="ORF">OKIT_1390</name>
</gene>
<evidence type="ECO:0000313" key="3">
    <source>
        <dbReference type="Proteomes" id="UP000004959"/>
    </source>
</evidence>
<evidence type="ECO:0000259" key="1">
    <source>
        <dbReference type="Pfam" id="PF13354"/>
    </source>
</evidence>
<reference evidence="2 3" key="1">
    <citation type="journal article" date="2012" name="PLoS ONE">
        <title>Functional divergence in the genus oenococcus as predicted by genome sequencing of the newly-described species, Oenococcus kitaharae.</title>
        <authorList>
            <person name="Borneman A.R."/>
            <person name="McCarthy J.M."/>
            <person name="Chambers P.J."/>
            <person name="Bartowsky E.J."/>
        </authorList>
    </citation>
    <scope>NUCLEOTIDE SEQUENCE [LARGE SCALE GENOMIC DNA]</scope>
    <source>
        <strain evidence="3">DSM17330</strain>
    </source>
</reference>
<evidence type="ECO:0000313" key="2">
    <source>
        <dbReference type="EMBL" id="EHN59473.1"/>
    </source>
</evidence>
<dbReference type="GO" id="GO:0046677">
    <property type="term" value="P:response to antibiotic"/>
    <property type="evidence" value="ECO:0007669"/>
    <property type="project" value="InterPro"/>
</dbReference>
<protein>
    <submittedName>
        <fullName evidence="2">Beta-lactamase class A</fullName>
    </submittedName>
</protein>
<dbReference type="InterPro" id="IPR012338">
    <property type="entry name" value="Beta-lactam/transpept-like"/>
</dbReference>
<dbReference type="Gene3D" id="3.40.710.10">
    <property type="entry name" value="DD-peptidase/beta-lactamase superfamily"/>
    <property type="match status" value="1"/>
</dbReference>
<sequence>MNFSQISQEIEDILEGVSPTTNFSFYLAFEDKQFTYHANRTLPSASLIKLMIADFYMTHYSEQELTEQTTKLDSLIFGAGITSILQADNFSLADLITMMLSLSDNRAANTLIEFAGLAPLRDWISSRYPKTILARKFMDFKNSEDNLTNVYDLAAALTALMRFPLTKRALLNQQSLDKFEISFAESSDQRAKFYNKSGEDDGIDHDAILFEKGNQTATMILMTQYDSQQQSRLSIINLFSELGSLVWASLK</sequence>
<name>G9WFV0_9LACO</name>
<dbReference type="PANTHER" id="PTHR35333">
    <property type="entry name" value="BETA-LACTAMASE"/>
    <property type="match status" value="1"/>
</dbReference>
<dbReference type="PATRIC" id="fig|1045004.4.peg.1365"/>
<dbReference type="SUPFAM" id="SSF56601">
    <property type="entry name" value="beta-lactamase/transpeptidase-like"/>
    <property type="match status" value="1"/>
</dbReference>
<organism evidence="2 3">
    <name type="scientific">Oenococcus kitaharae DSM 17330</name>
    <dbReference type="NCBI Taxonomy" id="1045004"/>
    <lineage>
        <taxon>Bacteria</taxon>
        <taxon>Bacillati</taxon>
        <taxon>Bacillota</taxon>
        <taxon>Bacilli</taxon>
        <taxon>Lactobacillales</taxon>
        <taxon>Lactobacillaceae</taxon>
        <taxon>Oenococcus</taxon>
    </lineage>
</organism>
<comment type="caution">
    <text evidence="2">The sequence shown here is derived from an EMBL/GenBank/DDBJ whole genome shotgun (WGS) entry which is preliminary data.</text>
</comment>
<dbReference type="Pfam" id="PF13354">
    <property type="entry name" value="Beta-lactamase2"/>
    <property type="match status" value="1"/>
</dbReference>
<dbReference type="STRING" id="336988.NT96_00590"/>
<dbReference type="PANTHER" id="PTHR35333:SF3">
    <property type="entry name" value="BETA-LACTAMASE-TYPE TRANSPEPTIDASE FOLD CONTAINING PROTEIN"/>
    <property type="match status" value="1"/>
</dbReference>
<dbReference type="Proteomes" id="UP000004959">
    <property type="component" value="Chromosome"/>
</dbReference>
<accession>G9WFV0</accession>
<keyword evidence="3" id="KW-1185">Reference proteome</keyword>